<evidence type="ECO:0000313" key="2">
    <source>
        <dbReference type="Proteomes" id="UP001254165"/>
    </source>
</evidence>
<name>A0ABU3NJ42_9CHLR</name>
<dbReference type="RefSeq" id="WP_315623479.1">
    <property type="nucleotide sequence ID" value="NZ_JAUHMF010000001.1"/>
</dbReference>
<dbReference type="EMBL" id="JAUHMF010000001">
    <property type="protein sequence ID" value="MDT8896873.1"/>
    <property type="molecule type" value="Genomic_DNA"/>
</dbReference>
<comment type="caution">
    <text evidence="1">The sequence shown here is derived from an EMBL/GenBank/DDBJ whole genome shotgun (WGS) entry which is preliminary data.</text>
</comment>
<sequence length="105" mass="12108">MSDRLVVGYQRLCGTPEGQLARLFFDIQLFHPTFPERSGRLGNIIFWQNNSRSVTLSFGLTRERISSQTYCFPSPNLRVVHLEIGTVLAFIYGNPLRLCEYHETI</sequence>
<protein>
    <submittedName>
        <fullName evidence="1">Uncharacterized protein</fullName>
    </submittedName>
</protein>
<accession>A0ABU3NJ42</accession>
<reference evidence="1 2" key="1">
    <citation type="submission" date="2023-07" db="EMBL/GenBank/DDBJ databases">
        <title>Novel species of Thermanaerothrix with wide hydrolytic capabilities.</title>
        <authorList>
            <person name="Zayulina K.S."/>
            <person name="Podosokorskaya O.A."/>
            <person name="Elcheninov A.G."/>
        </authorList>
    </citation>
    <scope>NUCLEOTIDE SEQUENCE [LARGE SCALE GENOMIC DNA]</scope>
    <source>
        <strain evidence="1 2">4228-RoL</strain>
    </source>
</reference>
<keyword evidence="2" id="KW-1185">Reference proteome</keyword>
<organism evidence="1 2">
    <name type="scientific">Thermanaerothrix solaris</name>
    <dbReference type="NCBI Taxonomy" id="3058434"/>
    <lineage>
        <taxon>Bacteria</taxon>
        <taxon>Bacillati</taxon>
        <taxon>Chloroflexota</taxon>
        <taxon>Anaerolineae</taxon>
        <taxon>Anaerolineales</taxon>
        <taxon>Anaerolineaceae</taxon>
        <taxon>Thermanaerothrix</taxon>
    </lineage>
</organism>
<proteinExistence type="predicted"/>
<gene>
    <name evidence="1" type="ORF">QYE77_01230</name>
</gene>
<dbReference type="Proteomes" id="UP001254165">
    <property type="component" value="Unassembled WGS sequence"/>
</dbReference>
<evidence type="ECO:0000313" key="1">
    <source>
        <dbReference type="EMBL" id="MDT8896873.1"/>
    </source>
</evidence>